<dbReference type="Gene3D" id="1.10.150.130">
    <property type="match status" value="1"/>
</dbReference>
<evidence type="ECO:0000259" key="4">
    <source>
        <dbReference type="PROSITE" id="PS51898"/>
    </source>
</evidence>
<dbReference type="SUPFAM" id="SSF56349">
    <property type="entry name" value="DNA breaking-rejoining enzymes"/>
    <property type="match status" value="1"/>
</dbReference>
<dbReference type="Gene3D" id="1.10.443.10">
    <property type="entry name" value="Intergrase catalytic core"/>
    <property type="match status" value="1"/>
</dbReference>
<evidence type="ECO:0000256" key="3">
    <source>
        <dbReference type="ARBA" id="ARBA00023172"/>
    </source>
</evidence>
<dbReference type="GO" id="GO:0015074">
    <property type="term" value="P:DNA integration"/>
    <property type="evidence" value="ECO:0007669"/>
    <property type="project" value="InterPro"/>
</dbReference>
<dbReference type="GO" id="GO:0006310">
    <property type="term" value="P:DNA recombination"/>
    <property type="evidence" value="ECO:0007669"/>
    <property type="project" value="UniProtKB-KW"/>
</dbReference>
<keyword evidence="3" id="KW-0233">DNA recombination</keyword>
<dbReference type="InterPro" id="IPR010998">
    <property type="entry name" value="Integrase_recombinase_N"/>
</dbReference>
<evidence type="ECO:0000256" key="1">
    <source>
        <dbReference type="ARBA" id="ARBA00008857"/>
    </source>
</evidence>
<dbReference type="InterPro" id="IPR011010">
    <property type="entry name" value="DNA_brk_join_enz"/>
</dbReference>
<comment type="caution">
    <text evidence="5">The sequence shown here is derived from an EMBL/GenBank/DDBJ whole genome shotgun (WGS) entry which is preliminary data.</text>
</comment>
<dbReference type="GO" id="GO:0003677">
    <property type="term" value="F:DNA binding"/>
    <property type="evidence" value="ECO:0007669"/>
    <property type="project" value="UniProtKB-KW"/>
</dbReference>
<evidence type="ECO:0000256" key="2">
    <source>
        <dbReference type="ARBA" id="ARBA00023125"/>
    </source>
</evidence>
<comment type="similarity">
    <text evidence="1">Belongs to the 'phage' integrase family.</text>
</comment>
<dbReference type="PANTHER" id="PTHR30349">
    <property type="entry name" value="PHAGE INTEGRASE-RELATED"/>
    <property type="match status" value="1"/>
</dbReference>
<accession>A0A0F9LHS9</accession>
<organism evidence="5">
    <name type="scientific">marine sediment metagenome</name>
    <dbReference type="NCBI Taxonomy" id="412755"/>
    <lineage>
        <taxon>unclassified sequences</taxon>
        <taxon>metagenomes</taxon>
        <taxon>ecological metagenomes</taxon>
    </lineage>
</organism>
<dbReference type="InterPro" id="IPR050090">
    <property type="entry name" value="Tyrosine_recombinase_XerCD"/>
</dbReference>
<sequence length="329" mass="37749">MRVLGQPFKRRGKKGYWLRWTEPVTRRRKYESFPTRALADLRRSILMQQINSHVYIGCVSVPLDRARAEYLQKYNTQGLSDGAYTQAELTLRQFADVVGDLLTGTITQSHLDLFVNERMKGRSRWTVNKDIGCMTAFLNWASDPARRYITAPIKLVKVKAPPIVVRALTNDQIYSLIERAPSEAWRIRLLIALTTGLRKKDTDSLRVADIDLDTLTVWAVAIKTRKPLTAPLPDKLAPLLAAYINTLPADRVNLFDNKNLQKVWDGFRDGITRQDLRKTFSTIMQTIGSISSAQDLLQHSSARTTEQFYTDRELVARWKVNQLPVDKWM</sequence>
<evidence type="ECO:0000313" key="5">
    <source>
        <dbReference type="EMBL" id="KKM63830.1"/>
    </source>
</evidence>
<dbReference type="InterPro" id="IPR013762">
    <property type="entry name" value="Integrase-like_cat_sf"/>
</dbReference>
<keyword evidence="2" id="KW-0238">DNA-binding</keyword>
<gene>
    <name evidence="5" type="ORF">LCGC14_1507570</name>
</gene>
<dbReference type="Pfam" id="PF00589">
    <property type="entry name" value="Phage_integrase"/>
    <property type="match status" value="1"/>
</dbReference>
<reference evidence="5" key="1">
    <citation type="journal article" date="2015" name="Nature">
        <title>Complex archaea that bridge the gap between prokaryotes and eukaryotes.</title>
        <authorList>
            <person name="Spang A."/>
            <person name="Saw J.H."/>
            <person name="Jorgensen S.L."/>
            <person name="Zaremba-Niedzwiedzka K."/>
            <person name="Martijn J."/>
            <person name="Lind A.E."/>
            <person name="van Eijk R."/>
            <person name="Schleper C."/>
            <person name="Guy L."/>
            <person name="Ettema T.J."/>
        </authorList>
    </citation>
    <scope>NUCLEOTIDE SEQUENCE</scope>
</reference>
<proteinExistence type="inferred from homology"/>
<dbReference type="PROSITE" id="PS51898">
    <property type="entry name" value="TYR_RECOMBINASE"/>
    <property type="match status" value="1"/>
</dbReference>
<feature type="domain" description="Tyr recombinase" evidence="4">
    <location>
        <begin position="163"/>
        <end position="324"/>
    </location>
</feature>
<dbReference type="PANTHER" id="PTHR30349:SF64">
    <property type="entry name" value="PROPHAGE INTEGRASE INTD-RELATED"/>
    <property type="match status" value="1"/>
</dbReference>
<protein>
    <recommendedName>
        <fullName evidence="4">Tyr recombinase domain-containing protein</fullName>
    </recommendedName>
</protein>
<dbReference type="InterPro" id="IPR002104">
    <property type="entry name" value="Integrase_catalytic"/>
</dbReference>
<name>A0A0F9LHS9_9ZZZZ</name>
<dbReference type="AlphaFoldDB" id="A0A0F9LHS9"/>
<dbReference type="EMBL" id="LAZR01011024">
    <property type="protein sequence ID" value="KKM63830.1"/>
    <property type="molecule type" value="Genomic_DNA"/>
</dbReference>